<dbReference type="Proteomes" id="UP000314294">
    <property type="component" value="Unassembled WGS sequence"/>
</dbReference>
<reference evidence="1 2" key="1">
    <citation type="submission" date="2019-03" db="EMBL/GenBank/DDBJ databases">
        <title>First draft genome of Liparis tanakae, snailfish: a comprehensive survey of snailfish specific genes.</title>
        <authorList>
            <person name="Kim W."/>
            <person name="Song I."/>
            <person name="Jeong J.-H."/>
            <person name="Kim D."/>
            <person name="Kim S."/>
            <person name="Ryu S."/>
            <person name="Song J.Y."/>
            <person name="Lee S.K."/>
        </authorList>
    </citation>
    <scope>NUCLEOTIDE SEQUENCE [LARGE SCALE GENOMIC DNA]</scope>
    <source>
        <tissue evidence="1">Muscle</tissue>
    </source>
</reference>
<dbReference type="EMBL" id="SRLO01000177">
    <property type="protein sequence ID" value="TNN69342.1"/>
    <property type="molecule type" value="Genomic_DNA"/>
</dbReference>
<name>A0A4Z2HWS8_9TELE</name>
<evidence type="ECO:0000313" key="1">
    <source>
        <dbReference type="EMBL" id="TNN69342.1"/>
    </source>
</evidence>
<sequence length="81" mass="8713">MTRKATRDGPYVHFLFPPFISDDAIVLILGGAVRSASLRPQTREPKLQTRSRARALMTGERRVAAVGHSVGPAADEPADGT</sequence>
<keyword evidence="2" id="KW-1185">Reference proteome</keyword>
<evidence type="ECO:0000313" key="2">
    <source>
        <dbReference type="Proteomes" id="UP000314294"/>
    </source>
</evidence>
<comment type="caution">
    <text evidence="1">The sequence shown here is derived from an EMBL/GenBank/DDBJ whole genome shotgun (WGS) entry which is preliminary data.</text>
</comment>
<dbReference type="AlphaFoldDB" id="A0A4Z2HWS8"/>
<gene>
    <name evidence="1" type="ORF">EYF80_020493</name>
</gene>
<organism evidence="1 2">
    <name type="scientific">Liparis tanakae</name>
    <name type="common">Tanaka's snailfish</name>
    <dbReference type="NCBI Taxonomy" id="230148"/>
    <lineage>
        <taxon>Eukaryota</taxon>
        <taxon>Metazoa</taxon>
        <taxon>Chordata</taxon>
        <taxon>Craniata</taxon>
        <taxon>Vertebrata</taxon>
        <taxon>Euteleostomi</taxon>
        <taxon>Actinopterygii</taxon>
        <taxon>Neopterygii</taxon>
        <taxon>Teleostei</taxon>
        <taxon>Neoteleostei</taxon>
        <taxon>Acanthomorphata</taxon>
        <taxon>Eupercaria</taxon>
        <taxon>Perciformes</taxon>
        <taxon>Cottioidei</taxon>
        <taxon>Cottales</taxon>
        <taxon>Liparidae</taxon>
        <taxon>Liparis</taxon>
    </lineage>
</organism>
<accession>A0A4Z2HWS8</accession>
<protein>
    <submittedName>
        <fullName evidence="1">Uncharacterized protein</fullName>
    </submittedName>
</protein>
<proteinExistence type="predicted"/>